<evidence type="ECO:0000256" key="4">
    <source>
        <dbReference type="ARBA" id="ARBA00023136"/>
    </source>
</evidence>
<proteinExistence type="predicted"/>
<evidence type="ECO:0000256" key="5">
    <source>
        <dbReference type="SAM" id="Phobius"/>
    </source>
</evidence>
<evidence type="ECO:0000256" key="3">
    <source>
        <dbReference type="ARBA" id="ARBA00022989"/>
    </source>
</evidence>
<organism evidence="6">
    <name type="scientific">Saccharomyces paradoxus</name>
    <name type="common">Yeast</name>
    <name type="synonym">Saccharomyces douglasii</name>
    <dbReference type="NCBI Taxonomy" id="27291"/>
    <lineage>
        <taxon>Eukaryota</taxon>
        <taxon>Fungi</taxon>
        <taxon>Dikarya</taxon>
        <taxon>Ascomycota</taxon>
        <taxon>Saccharomycotina</taxon>
        <taxon>Saccharomycetes</taxon>
        <taxon>Saccharomycetales</taxon>
        <taxon>Saccharomycetaceae</taxon>
        <taxon>Saccharomyces</taxon>
    </lineage>
</organism>
<dbReference type="GO" id="GO:0032153">
    <property type="term" value="C:cell division site"/>
    <property type="evidence" value="ECO:0007669"/>
    <property type="project" value="TreeGrafter"/>
</dbReference>
<dbReference type="KEGG" id="spao:SPAR_M01820"/>
<accession>A0A8B8UX70</accession>
<keyword evidence="3 5" id="KW-1133">Transmembrane helix</keyword>
<dbReference type="GeneID" id="54632759"/>
<feature type="transmembrane region" description="Helical" evidence="5">
    <location>
        <begin position="123"/>
        <end position="149"/>
    </location>
</feature>
<reference evidence="6" key="1">
    <citation type="journal article" date="2017" name="Nat. Genet.">
        <title>Contrasting evolutionary genome dynamics between domesticated and wild yeasts.</title>
        <authorList>
            <person name="Yue J.X."/>
            <person name="Li J."/>
            <person name="Aigrain L."/>
            <person name="Hallin J."/>
            <person name="Persson K."/>
            <person name="Oliver K."/>
            <person name="Bergstrom A."/>
            <person name="Coupland P."/>
            <person name="Warringer J."/>
            <person name="Lagomarsino M.C."/>
            <person name="Fischer G."/>
            <person name="Durbin R."/>
            <person name="Liti G."/>
        </authorList>
    </citation>
    <scope>NUCLEOTIDE SEQUENCE</scope>
    <source>
        <strain evidence="6">CBS432</strain>
    </source>
</reference>
<feature type="transmembrane region" description="Helical" evidence="5">
    <location>
        <begin position="155"/>
        <end position="175"/>
    </location>
</feature>
<evidence type="ECO:0000313" key="6">
    <source>
        <dbReference type="RefSeq" id="XP_033768369.1"/>
    </source>
</evidence>
<keyword evidence="4 5" id="KW-0472">Membrane</keyword>
<feature type="transmembrane region" description="Helical" evidence="5">
    <location>
        <begin position="91"/>
        <end position="111"/>
    </location>
</feature>
<keyword evidence="2 5" id="KW-0812">Transmembrane</keyword>
<dbReference type="GO" id="GO:0035838">
    <property type="term" value="C:growing cell tip"/>
    <property type="evidence" value="ECO:0007669"/>
    <property type="project" value="TreeGrafter"/>
</dbReference>
<dbReference type="GO" id="GO:0005886">
    <property type="term" value="C:plasma membrane"/>
    <property type="evidence" value="ECO:0007669"/>
    <property type="project" value="InterPro"/>
</dbReference>
<dbReference type="VEuPathDB" id="FungiDB:SPAR_M01820"/>
<dbReference type="Pfam" id="PF06687">
    <property type="entry name" value="SUR7"/>
    <property type="match status" value="1"/>
</dbReference>
<name>A0A8B8UX70_SACPA</name>
<dbReference type="PANTHER" id="PTHR28013:SF3">
    <property type="entry name" value="PROTEIN DCV1-RELATED"/>
    <property type="match status" value="1"/>
</dbReference>
<evidence type="ECO:0000256" key="1">
    <source>
        <dbReference type="ARBA" id="ARBA00004141"/>
    </source>
</evidence>
<reference evidence="6" key="3">
    <citation type="submission" date="2025-07" db="EMBL/GenBank/DDBJ databases">
        <authorList>
            <consortium name="NCBI Genome Project"/>
        </authorList>
    </citation>
    <scope>NUCLEOTIDE SEQUENCE</scope>
    <source>
        <strain evidence="6">CBS432</strain>
    </source>
</reference>
<protein>
    <submittedName>
        <fullName evidence="6">Rim9p</fullName>
    </submittedName>
</protein>
<sequence length="240" mass="26627">MVCMIHIVVFLLAITTIFEILPLITVPVTKYLSLSSFRNHYYGLFGWCVRGPNRELMCTKKKIGYDSTDVDSSGHVLTLPSNSKVVVSNLLVVHPISLAFTGTLLILAVIIMVTPLGDSPEMLLFTALFSLPTFMLCLLCFLVDILLFISKLDWPGWLMLAATISVALCCSMLWVMRRVVSVKKYESQQSIAHACSMEQYSISDICLSKQNGNSSECGEVTPTHTDSIVAPEVTYRGFIE</sequence>
<reference evidence="6" key="2">
    <citation type="submission" date="2020-01" db="EMBL/GenBank/DDBJ databases">
        <title>Population-level Yeast Reference Genomes.</title>
        <authorList>
            <person name="Yue J.-X."/>
        </authorList>
    </citation>
    <scope>NUCLEOTIDE SEQUENCE</scope>
    <source>
        <strain evidence="6">CBS432</strain>
    </source>
</reference>
<dbReference type="PANTHER" id="PTHR28013">
    <property type="entry name" value="PROTEIN DCV1-RELATED"/>
    <property type="match status" value="1"/>
</dbReference>
<dbReference type="AlphaFoldDB" id="A0A8B8UX70"/>
<gene>
    <name evidence="6" type="primary">RIM9</name>
    <name evidence="6" type="ORF">SPAR_M01820</name>
</gene>
<evidence type="ECO:0000256" key="2">
    <source>
        <dbReference type="ARBA" id="ARBA00022692"/>
    </source>
</evidence>
<dbReference type="RefSeq" id="XP_033768369.1">
    <property type="nucleotide sequence ID" value="XM_033912478.1"/>
</dbReference>
<comment type="subcellular location">
    <subcellularLocation>
        <location evidence="1">Membrane</location>
        <topology evidence="1">Multi-pass membrane protein</topology>
    </subcellularLocation>
</comment>
<dbReference type="OrthoDB" id="2354757at2759"/>
<dbReference type="InterPro" id="IPR051380">
    <property type="entry name" value="pH-response_reg_palI/RIM9"/>
</dbReference>
<feature type="transmembrane region" description="Helical" evidence="5">
    <location>
        <begin position="7"/>
        <end position="28"/>
    </location>
</feature>
<reference evidence="6" key="4">
    <citation type="submission" date="2025-08" db="UniProtKB">
        <authorList>
            <consortium name="RefSeq"/>
        </authorList>
    </citation>
    <scope>IDENTIFICATION</scope>
    <source>
        <strain evidence="6">CBS432</strain>
    </source>
</reference>
<dbReference type="InterPro" id="IPR009571">
    <property type="entry name" value="SUR7/Rim9-like_fungi"/>
</dbReference>